<evidence type="ECO:0000256" key="1">
    <source>
        <dbReference type="SAM" id="Phobius"/>
    </source>
</evidence>
<reference evidence="2" key="1">
    <citation type="submission" date="2018-02" db="EMBL/GenBank/DDBJ databases">
        <title>Rhizophora mucronata_Transcriptome.</title>
        <authorList>
            <person name="Meera S.P."/>
            <person name="Sreeshan A."/>
            <person name="Augustine A."/>
        </authorList>
    </citation>
    <scope>NUCLEOTIDE SEQUENCE</scope>
    <source>
        <tissue evidence="2">Leaf</tissue>
    </source>
</reference>
<keyword evidence="1" id="KW-0472">Membrane</keyword>
<organism evidence="2">
    <name type="scientific">Rhizophora mucronata</name>
    <name type="common">Asiatic mangrove</name>
    <dbReference type="NCBI Taxonomy" id="61149"/>
    <lineage>
        <taxon>Eukaryota</taxon>
        <taxon>Viridiplantae</taxon>
        <taxon>Streptophyta</taxon>
        <taxon>Embryophyta</taxon>
        <taxon>Tracheophyta</taxon>
        <taxon>Spermatophyta</taxon>
        <taxon>Magnoliopsida</taxon>
        <taxon>eudicotyledons</taxon>
        <taxon>Gunneridae</taxon>
        <taxon>Pentapetalae</taxon>
        <taxon>rosids</taxon>
        <taxon>fabids</taxon>
        <taxon>Malpighiales</taxon>
        <taxon>Rhizophoraceae</taxon>
        <taxon>Rhizophora</taxon>
    </lineage>
</organism>
<feature type="transmembrane region" description="Helical" evidence="1">
    <location>
        <begin position="34"/>
        <end position="55"/>
    </location>
</feature>
<keyword evidence="1" id="KW-0812">Transmembrane</keyword>
<sequence>MQCFCTVKIGNKAWYLSSPSQHYSLCKFSQACNVIHFIVYAMLYITFALHIHTNILLKYTVGILEKRLIICNSWGVAWPFFLILRCRKGHLMPLLWNLKSSIKSYSLICLCNTFV</sequence>
<dbReference type="EMBL" id="GGEC01005119">
    <property type="protein sequence ID" value="MBW85602.1"/>
    <property type="molecule type" value="Transcribed_RNA"/>
</dbReference>
<evidence type="ECO:0000313" key="2">
    <source>
        <dbReference type="EMBL" id="MBW85602.1"/>
    </source>
</evidence>
<protein>
    <submittedName>
        <fullName evidence="2">Uncharacterized protein</fullName>
    </submittedName>
</protein>
<accession>A0A2P2IWK9</accession>
<proteinExistence type="predicted"/>
<keyword evidence="1" id="KW-1133">Transmembrane helix</keyword>
<dbReference type="AlphaFoldDB" id="A0A2P2IWK9"/>
<name>A0A2P2IWK9_RHIMU</name>